<dbReference type="EMBL" id="JARQBJ010000002">
    <property type="protein sequence ID" value="MDT2809746.1"/>
    <property type="molecule type" value="Genomic_DNA"/>
</dbReference>
<evidence type="ECO:0000256" key="4">
    <source>
        <dbReference type="ARBA" id="ARBA00023136"/>
    </source>
</evidence>
<comment type="subcellular location">
    <subcellularLocation>
        <location evidence="1">Membrane</location>
        <topology evidence="1">Multi-pass membrane protein</topology>
    </subcellularLocation>
</comment>
<feature type="transmembrane region" description="Helical" evidence="5">
    <location>
        <begin position="113"/>
        <end position="133"/>
    </location>
</feature>
<organism evidence="7 8">
    <name type="scientific">Enterococcus asini</name>
    <dbReference type="NCBI Taxonomy" id="57732"/>
    <lineage>
        <taxon>Bacteria</taxon>
        <taxon>Bacillati</taxon>
        <taxon>Bacillota</taxon>
        <taxon>Bacilli</taxon>
        <taxon>Lactobacillales</taxon>
        <taxon>Enterococcaceae</taxon>
        <taxon>Enterococcus</taxon>
    </lineage>
</organism>
<feature type="domain" description="Integral membrane bound transporter" evidence="6">
    <location>
        <begin position="2"/>
        <end position="127"/>
    </location>
</feature>
<evidence type="ECO:0000256" key="5">
    <source>
        <dbReference type="SAM" id="Phobius"/>
    </source>
</evidence>
<dbReference type="RefSeq" id="WP_270596682.1">
    <property type="nucleotide sequence ID" value="NZ_JAQESC010000002.1"/>
</dbReference>
<keyword evidence="4 5" id="KW-0472">Membrane</keyword>
<evidence type="ECO:0000259" key="6">
    <source>
        <dbReference type="Pfam" id="PF13515"/>
    </source>
</evidence>
<sequence>MIATYLSQSIQLENPYWMVISTATILQGNNLRAMMERNVQRILGTFLGIGFAAFLLNISLALLPKIFLISFFFVTVEFIIKHNYAIANFFITPMSLLLISLAKQQFLYSLLPYRFLGIILGGLLGLLGAWIMITCLRFYNRTLQIHETFDQESE</sequence>
<proteinExistence type="predicted"/>
<dbReference type="Pfam" id="PF13515">
    <property type="entry name" value="FUSC_2"/>
    <property type="match status" value="1"/>
</dbReference>
<feature type="transmembrane region" description="Helical" evidence="5">
    <location>
        <begin position="42"/>
        <end position="63"/>
    </location>
</feature>
<gene>
    <name evidence="7" type="ORF">P7H43_04560</name>
</gene>
<accession>A0AAW8TWG8</accession>
<dbReference type="GO" id="GO:0016020">
    <property type="term" value="C:membrane"/>
    <property type="evidence" value="ECO:0007669"/>
    <property type="project" value="UniProtKB-SubCell"/>
</dbReference>
<dbReference type="AlphaFoldDB" id="A0AAW8TWG8"/>
<evidence type="ECO:0000256" key="2">
    <source>
        <dbReference type="ARBA" id="ARBA00022692"/>
    </source>
</evidence>
<name>A0AAW8TWG8_9ENTE</name>
<evidence type="ECO:0000256" key="3">
    <source>
        <dbReference type="ARBA" id="ARBA00022989"/>
    </source>
</evidence>
<dbReference type="Proteomes" id="UP001256711">
    <property type="component" value="Unassembled WGS sequence"/>
</dbReference>
<reference evidence="7" key="1">
    <citation type="submission" date="2023-03" db="EMBL/GenBank/DDBJ databases">
        <authorList>
            <person name="Shen W."/>
            <person name="Cai J."/>
        </authorList>
    </citation>
    <scope>NUCLEOTIDE SEQUENCE</scope>
    <source>
        <strain evidence="7">B226-2</strain>
    </source>
</reference>
<comment type="caution">
    <text evidence="7">The sequence shown here is derived from an EMBL/GenBank/DDBJ whole genome shotgun (WGS) entry which is preliminary data.</text>
</comment>
<dbReference type="InterPro" id="IPR049453">
    <property type="entry name" value="Memb_transporter_dom"/>
</dbReference>
<protein>
    <submittedName>
        <fullName evidence="7">FUSC family protein</fullName>
    </submittedName>
</protein>
<keyword evidence="2 5" id="KW-0812">Transmembrane</keyword>
<evidence type="ECO:0000313" key="8">
    <source>
        <dbReference type="Proteomes" id="UP001256711"/>
    </source>
</evidence>
<feature type="transmembrane region" description="Helical" evidence="5">
    <location>
        <begin position="83"/>
        <end position="101"/>
    </location>
</feature>
<evidence type="ECO:0000313" key="7">
    <source>
        <dbReference type="EMBL" id="MDT2809746.1"/>
    </source>
</evidence>
<evidence type="ECO:0000256" key="1">
    <source>
        <dbReference type="ARBA" id="ARBA00004141"/>
    </source>
</evidence>
<keyword evidence="3 5" id="KW-1133">Transmembrane helix</keyword>